<proteinExistence type="inferred from homology"/>
<feature type="region of interest" description="Disordered" evidence="11">
    <location>
        <begin position="50"/>
        <end position="72"/>
    </location>
</feature>
<evidence type="ECO:0000256" key="9">
    <source>
        <dbReference type="ARBA" id="ARBA00023186"/>
    </source>
</evidence>
<dbReference type="Proteomes" id="UP000245609">
    <property type="component" value="Unassembled WGS sequence"/>
</dbReference>
<evidence type="ECO:0000256" key="6">
    <source>
        <dbReference type="ARBA" id="ARBA00022989"/>
    </source>
</evidence>
<keyword evidence="4" id="KW-0812">Transmembrane</keyword>
<dbReference type="GO" id="GO:0005743">
    <property type="term" value="C:mitochondrial inner membrane"/>
    <property type="evidence" value="ECO:0007669"/>
    <property type="project" value="UniProtKB-SubCell"/>
</dbReference>
<protein>
    <submittedName>
        <fullName evidence="12">Uncharacterized protein</fullName>
    </submittedName>
</protein>
<name>A0A2T9Y8M7_9FUNG</name>
<evidence type="ECO:0000256" key="7">
    <source>
        <dbReference type="ARBA" id="ARBA00023128"/>
    </source>
</evidence>
<evidence type="ECO:0000256" key="8">
    <source>
        <dbReference type="ARBA" id="ARBA00023136"/>
    </source>
</evidence>
<dbReference type="STRING" id="133381.A0A2T9Y8M7"/>
<reference evidence="12 13" key="1">
    <citation type="journal article" date="2018" name="MBio">
        <title>Comparative Genomics Reveals the Core Gene Toolbox for the Fungus-Insect Symbiosis.</title>
        <authorList>
            <person name="Wang Y."/>
            <person name="Stata M."/>
            <person name="Wang W."/>
            <person name="Stajich J.E."/>
            <person name="White M.M."/>
            <person name="Moncalvo J.M."/>
        </authorList>
    </citation>
    <scope>NUCLEOTIDE SEQUENCE [LARGE SCALE GENOMIC DNA]</scope>
    <source>
        <strain evidence="12 13">SC-DP-2</strain>
    </source>
</reference>
<comment type="subcellular location">
    <subcellularLocation>
        <location evidence="1">Membrane</location>
        <topology evidence="1">Single-pass membrane protein</topology>
    </subcellularLocation>
    <subcellularLocation>
        <location evidence="2">Mitochondrion inner membrane</location>
    </subcellularLocation>
</comment>
<comment type="caution">
    <text evidence="12">The sequence shown here is derived from an EMBL/GenBank/DDBJ whole genome shotgun (WGS) entry which is preliminary data.</text>
</comment>
<keyword evidence="6" id="KW-1133">Transmembrane helix</keyword>
<evidence type="ECO:0000313" key="12">
    <source>
        <dbReference type="EMBL" id="PVU88675.1"/>
    </source>
</evidence>
<organism evidence="12 13">
    <name type="scientific">Smittium megazygosporum</name>
    <dbReference type="NCBI Taxonomy" id="133381"/>
    <lineage>
        <taxon>Eukaryota</taxon>
        <taxon>Fungi</taxon>
        <taxon>Fungi incertae sedis</taxon>
        <taxon>Zoopagomycota</taxon>
        <taxon>Kickxellomycotina</taxon>
        <taxon>Harpellomycetes</taxon>
        <taxon>Harpellales</taxon>
        <taxon>Legeriomycetaceae</taxon>
        <taxon>Smittium</taxon>
    </lineage>
</organism>
<evidence type="ECO:0000256" key="1">
    <source>
        <dbReference type="ARBA" id="ARBA00004167"/>
    </source>
</evidence>
<comment type="similarity">
    <text evidence="3">Belongs to the CBP4 family.</text>
</comment>
<evidence type="ECO:0000256" key="2">
    <source>
        <dbReference type="ARBA" id="ARBA00004273"/>
    </source>
</evidence>
<evidence type="ECO:0000256" key="11">
    <source>
        <dbReference type="SAM" id="MobiDB-lite"/>
    </source>
</evidence>
<dbReference type="AlphaFoldDB" id="A0A2T9Y8M7"/>
<feature type="compositionally biased region" description="Basic and acidic residues" evidence="11">
    <location>
        <begin position="50"/>
        <end position="61"/>
    </location>
</feature>
<evidence type="ECO:0000256" key="10">
    <source>
        <dbReference type="ARBA" id="ARBA00025413"/>
    </source>
</evidence>
<keyword evidence="5" id="KW-0999">Mitochondrion inner membrane</keyword>
<keyword evidence="7" id="KW-0496">Mitochondrion</keyword>
<feature type="compositionally biased region" description="Polar residues" evidence="11">
    <location>
        <begin position="62"/>
        <end position="72"/>
    </location>
</feature>
<evidence type="ECO:0000256" key="5">
    <source>
        <dbReference type="ARBA" id="ARBA00022792"/>
    </source>
</evidence>
<dbReference type="EMBL" id="MBFS01003126">
    <property type="protein sequence ID" value="PVU88675.1"/>
    <property type="molecule type" value="Genomic_DNA"/>
</dbReference>
<keyword evidence="8" id="KW-0472">Membrane</keyword>
<keyword evidence="9" id="KW-0143">Chaperone</keyword>
<evidence type="ECO:0000313" key="13">
    <source>
        <dbReference type="Proteomes" id="UP000245609"/>
    </source>
</evidence>
<sequence length="72" mass="8296">MSALRQILAFSGIVGFGYLLMKTTVPTEEELYNKLSPELKKEYHRVKKARLEKEQQMKMEEGTNSDTSQKAD</sequence>
<evidence type="ECO:0000256" key="4">
    <source>
        <dbReference type="ARBA" id="ARBA00022692"/>
    </source>
</evidence>
<accession>A0A2T9Y8M7</accession>
<dbReference type="Pfam" id="PF07960">
    <property type="entry name" value="CBP4"/>
    <property type="match status" value="1"/>
</dbReference>
<keyword evidence="13" id="KW-1185">Reference proteome</keyword>
<dbReference type="OrthoDB" id="5576752at2759"/>
<comment type="function">
    <text evidence="10">Essential for the assembly of ubiquinol-cytochrome c reductase. It has a direct effect on the correct occurrence of the Rieske protein, core 4, core 5 and apocytochrome b.</text>
</comment>
<evidence type="ECO:0000256" key="3">
    <source>
        <dbReference type="ARBA" id="ARBA00006780"/>
    </source>
</evidence>
<gene>
    <name evidence="12" type="ORF">BB560_006351</name>
</gene>
<dbReference type="InterPro" id="IPR012420">
    <property type="entry name" value="Cbp4"/>
</dbReference>